<reference evidence="1" key="1">
    <citation type="submission" date="2024-08" db="EMBL/GenBank/DDBJ databases">
        <authorList>
            <person name="Chaddad Z."/>
            <person name="Lamrabet M."/>
            <person name="Bouhnik O."/>
            <person name="Alami S."/>
            <person name="Wipf D."/>
            <person name="Courty P.E."/>
            <person name="Missbah El Idrissi M."/>
        </authorList>
    </citation>
    <scope>NUCLEOTIDE SEQUENCE</scope>
    <source>
        <strain evidence="1">LLZ17</strain>
    </source>
</reference>
<name>A0AB39XFG1_9BRAD</name>
<organism evidence="1">
    <name type="scientific">Bradyrhizobium sp. LLZ17</name>
    <dbReference type="NCBI Taxonomy" id="3239388"/>
    <lineage>
        <taxon>Bacteria</taxon>
        <taxon>Pseudomonadati</taxon>
        <taxon>Pseudomonadota</taxon>
        <taxon>Alphaproteobacteria</taxon>
        <taxon>Hyphomicrobiales</taxon>
        <taxon>Nitrobacteraceae</taxon>
        <taxon>Bradyrhizobium</taxon>
    </lineage>
</organism>
<dbReference type="AlphaFoldDB" id="A0AB39XFG1"/>
<gene>
    <name evidence="1" type="ORF">AB8Z38_29470</name>
</gene>
<proteinExistence type="predicted"/>
<evidence type="ECO:0000313" key="1">
    <source>
        <dbReference type="EMBL" id="XDV56720.1"/>
    </source>
</evidence>
<protein>
    <submittedName>
        <fullName evidence="1">Uncharacterized protein</fullName>
    </submittedName>
</protein>
<dbReference type="RefSeq" id="WP_369721164.1">
    <property type="nucleotide sequence ID" value="NZ_CP165734.1"/>
</dbReference>
<sequence length="149" mass="16802">MDIESAKASEAKKLSRFCGRKEAEVPNGWFRHANRVLLAAEDPIAAAYGSPSSSNRWHMTIDGFGRRTEDKKYSFTVIQVGRYWYVLRRQTGCSKIYLEVLAVAFGRAPICAKTAEDARKLADHCYPSSGLKLPVIWIPWLDKNIVPLV</sequence>
<dbReference type="EMBL" id="CP165734">
    <property type="protein sequence ID" value="XDV56720.1"/>
    <property type="molecule type" value="Genomic_DNA"/>
</dbReference>
<accession>A0AB39XFG1</accession>